<evidence type="ECO:0000256" key="4">
    <source>
        <dbReference type="ARBA" id="ARBA00038455"/>
    </source>
</evidence>
<dbReference type="STRING" id="938405.SAMN02927895_02406"/>
<comment type="similarity">
    <text evidence="4">Belongs to the isocitrate lyase/PEP mutase superfamily. PEP mutase family.</text>
</comment>
<evidence type="ECO:0000313" key="7">
    <source>
        <dbReference type="Proteomes" id="UP000198925"/>
    </source>
</evidence>
<dbReference type="RefSeq" id="WP_245704755.1">
    <property type="nucleotide sequence ID" value="NZ_FMZX01000005.1"/>
</dbReference>
<dbReference type="GO" id="GO:0050188">
    <property type="term" value="F:phosphoenolpyruvate mutase activity"/>
    <property type="evidence" value="ECO:0007669"/>
    <property type="project" value="UniProtKB-EC"/>
</dbReference>
<gene>
    <name evidence="6" type="ORF">SAMN04487779_1005156</name>
</gene>
<protein>
    <recommendedName>
        <fullName evidence="3">phosphoenolpyruvate mutase</fullName>
        <ecNumber evidence="3">5.4.2.9</ecNumber>
    </recommendedName>
</protein>
<dbReference type="Gene3D" id="3.90.550.10">
    <property type="entry name" value="Spore Coat Polysaccharide Biosynthesis Protein SpsA, Chain A"/>
    <property type="match status" value="1"/>
</dbReference>
<dbReference type="Gene3D" id="3.20.20.60">
    <property type="entry name" value="Phosphoenolpyruvate-binding domains"/>
    <property type="match status" value="1"/>
</dbReference>
<feature type="domain" description="MobA-like NTP transferase" evidence="5">
    <location>
        <begin position="330"/>
        <end position="432"/>
    </location>
</feature>
<keyword evidence="7" id="KW-1185">Reference proteome</keyword>
<evidence type="ECO:0000256" key="2">
    <source>
        <dbReference type="ARBA" id="ARBA00023235"/>
    </source>
</evidence>
<dbReference type="Proteomes" id="UP000198925">
    <property type="component" value="Unassembled WGS sequence"/>
</dbReference>
<dbReference type="AlphaFoldDB" id="A0A1G6STY9"/>
<dbReference type="InterPro" id="IPR015813">
    <property type="entry name" value="Pyrv/PenolPyrv_kinase-like_dom"/>
</dbReference>
<evidence type="ECO:0000259" key="5">
    <source>
        <dbReference type="Pfam" id="PF12804"/>
    </source>
</evidence>
<dbReference type="Pfam" id="PF12804">
    <property type="entry name" value="NTP_transf_3"/>
    <property type="match status" value="1"/>
</dbReference>
<dbReference type="PANTHER" id="PTHR42905:SF7">
    <property type="entry name" value="PHOSPHOENOLPYRUVATE PHOSPHOMUTASE"/>
    <property type="match status" value="1"/>
</dbReference>
<dbReference type="SUPFAM" id="SSF51621">
    <property type="entry name" value="Phosphoenolpyruvate/pyruvate domain"/>
    <property type="match status" value="1"/>
</dbReference>
<keyword evidence="1" id="KW-0460">Magnesium</keyword>
<dbReference type="Pfam" id="PF13714">
    <property type="entry name" value="PEP_mutase"/>
    <property type="match status" value="1"/>
</dbReference>
<accession>A0A1G6STY9</accession>
<dbReference type="CDD" id="cd02523">
    <property type="entry name" value="PC_cytidylyltransferase"/>
    <property type="match status" value="1"/>
</dbReference>
<evidence type="ECO:0000256" key="3">
    <source>
        <dbReference type="ARBA" id="ARBA00024063"/>
    </source>
</evidence>
<dbReference type="InterPro" id="IPR029044">
    <property type="entry name" value="Nucleotide-diphossugar_trans"/>
</dbReference>
<dbReference type="SUPFAM" id="SSF53448">
    <property type="entry name" value="Nucleotide-diphospho-sugar transferases"/>
    <property type="match status" value="1"/>
</dbReference>
<dbReference type="InterPro" id="IPR012698">
    <property type="entry name" value="PEnolPyrv_PMutase_core"/>
</dbReference>
<dbReference type="EMBL" id="FMZX01000005">
    <property type="protein sequence ID" value="SDD20238.1"/>
    <property type="molecule type" value="Genomic_DNA"/>
</dbReference>
<dbReference type="CDD" id="cd00377">
    <property type="entry name" value="ICL_PEPM"/>
    <property type="match status" value="1"/>
</dbReference>
<sequence>MKEVTPFGMSKKVSTSHAGMTRFAALRREIMSSEISFLMEAHDGLSAKIVEEAGFRGVWASGLTTSAALGLRDSNEASWTQVLDQLEYMADATRLPILVDGDTGHGNFNNVRRFVRKLGERGLAGVCIEDKLFPKTNSFIGEGQALADIEEFCGRIKAGKDSQVDDDFVLIARVEALISGLGMAEALRRAEAYHQAGADAILIHSKRSTAEEILAFTRAWGNRAPLVIVPTMYYATPTAVYREAGISTVIWANHLLRSALVAMRETAARIAEDESLMRVEGQVASVQEVFRLVGNAELEQAERQYLPARPSATAVVLAASGGDLGTLTVDRPKCMLDVRGRPLLGNLVHTLRESGVRDVTVVRGYRKEAVRLDGVRMVDNDRHAETGELWSLACAREAIRGETVITYGDVLFRRHILDGLLRSEADVALAVDSLGATRRPSGTARDLVVADRPFSGDYLDDTPAHLRRIATDIAPADSCGEWMGLFRVSARGAGWLREEMTAMEAEGLLEAADLPLLLTRMAARHPVQVLYFAGHWLDIDTLGDLAEARNLG</sequence>
<dbReference type="InterPro" id="IPR040442">
    <property type="entry name" value="Pyrv_kinase-like_dom_sf"/>
</dbReference>
<dbReference type="InterPro" id="IPR025877">
    <property type="entry name" value="MobA-like_NTP_Trfase"/>
</dbReference>
<organism evidence="6 7">
    <name type="scientific">Belnapia rosea</name>
    <dbReference type="NCBI Taxonomy" id="938405"/>
    <lineage>
        <taxon>Bacteria</taxon>
        <taxon>Pseudomonadati</taxon>
        <taxon>Pseudomonadota</taxon>
        <taxon>Alphaproteobacteria</taxon>
        <taxon>Acetobacterales</taxon>
        <taxon>Roseomonadaceae</taxon>
        <taxon>Belnapia</taxon>
    </lineage>
</organism>
<dbReference type="NCBIfam" id="TIGR02320">
    <property type="entry name" value="PEP_mutase"/>
    <property type="match status" value="1"/>
</dbReference>
<dbReference type="EC" id="5.4.2.9" evidence="3"/>
<evidence type="ECO:0000256" key="1">
    <source>
        <dbReference type="ARBA" id="ARBA00022842"/>
    </source>
</evidence>
<reference evidence="6 7" key="1">
    <citation type="submission" date="2016-10" db="EMBL/GenBank/DDBJ databases">
        <authorList>
            <person name="de Groot N.N."/>
        </authorList>
    </citation>
    <scope>NUCLEOTIDE SEQUENCE [LARGE SCALE GENOMIC DNA]</scope>
    <source>
        <strain evidence="6 7">CPCC 100156</strain>
    </source>
</reference>
<evidence type="ECO:0000313" key="6">
    <source>
        <dbReference type="EMBL" id="SDD20238.1"/>
    </source>
</evidence>
<name>A0A1G6STY9_9PROT</name>
<proteinExistence type="inferred from homology"/>
<keyword evidence="6" id="KW-0670">Pyruvate</keyword>
<keyword evidence="2" id="KW-0413">Isomerase</keyword>
<dbReference type="GO" id="GO:0016779">
    <property type="term" value="F:nucleotidyltransferase activity"/>
    <property type="evidence" value="ECO:0007669"/>
    <property type="project" value="UniProtKB-ARBA"/>
</dbReference>
<dbReference type="PANTHER" id="PTHR42905">
    <property type="entry name" value="PHOSPHOENOLPYRUVATE CARBOXYLASE"/>
    <property type="match status" value="1"/>
</dbReference>
<dbReference type="InterPro" id="IPR039556">
    <property type="entry name" value="ICL/PEPM"/>
</dbReference>